<proteinExistence type="predicted"/>
<dbReference type="EMBL" id="KU599887">
    <property type="protein sequence ID" value="ANB40913.1"/>
    <property type="molecule type" value="Genomic_DNA"/>
</dbReference>
<evidence type="ECO:0000313" key="1">
    <source>
        <dbReference type="EMBL" id="ANB40913.1"/>
    </source>
</evidence>
<keyword evidence="2" id="KW-1185">Reference proteome</keyword>
<organism evidence="1 2">
    <name type="scientific">Flavobacterium phage 2A</name>
    <dbReference type="NCBI Taxonomy" id="1792273"/>
    <lineage>
        <taxon>Viruses</taxon>
        <taxon>Duplodnaviria</taxon>
        <taxon>Heunggongvirae</taxon>
        <taxon>Uroviricota</taxon>
        <taxon>Caudoviricetes</taxon>
        <taxon>Duneviridae</taxon>
        <taxon>Unahavirus</taxon>
        <taxon>Unahavirus uv2A</taxon>
    </lineage>
</organism>
<dbReference type="GeneID" id="30308746"/>
<accession>A0A1B0WME2</accession>
<dbReference type="KEGG" id="vg:30308746"/>
<sequence>MRKLIHSKFVLDLSNFKISDTEENNWFSDIFFTKYSFPFEIDLIDDLDIAFGFISLYNSSSKETYFELKYVHGDKIEDAVFEIEQFQTKLSCVLRFGFEQLPSFDKKLSELSLQKLRLPDGTDVYQHAQTVITQKWPVVNYNFPQVHLDKIDASGEMWSYFEGQINCRKEGVFLINDMDAHNSIFRNRNIMQPLPYLFHVLERGMADANLILAGEILNNEDLKKVTLYADVEYYKKYIDECLDIENQFFGEEIIGAYPFDGIPDPDFVFGYPLNGYFNYDRYSITKFTVKNAGTYKLAVFITFSGVDRRASSAFYIVKYRGRILKYMPLNDIGNWGNLPEICRDSFNISTENDINIHEFTIEICLKAIGGGNLSGPWVGFTAGFEITPVYLYEDNVNVVSTIINTNKIDLTRAVADITFGDLIRCIKNWYNYDLTIQGNLAVMNKVESQMNYNEAISFQSFEIKNPIQKFKKGNSFLLKFQDIESKDYTFLPVFQDRQGVISTGYKTDEKTNTIEINGLPLPLVTKNEIHTAHAFESGNEKIYFVIYDGLINNNNTSKPNNNYLLPVVYTNYWKKWINFRIKSTETIWSFKTFGENISNLKVKSKIFCYNKYHIIKTINKTEIKPDLFEIEINLESLD</sequence>
<evidence type="ECO:0000313" key="2">
    <source>
        <dbReference type="Proteomes" id="UP000202917"/>
    </source>
</evidence>
<dbReference type="Proteomes" id="UP000202917">
    <property type="component" value="Segment"/>
</dbReference>
<dbReference type="OrthoDB" id="853at10239"/>
<protein>
    <submittedName>
        <fullName evidence="1">Uncharacterized protein</fullName>
    </submittedName>
</protein>
<reference evidence="1 2" key="1">
    <citation type="submission" date="2016-01" db="EMBL/GenBank/DDBJ databases">
        <title>Molecular aspects and genomic diversity of bacteriophages-specific to fish pathogen Flavobacterium psychrophilum.</title>
        <authorList>
            <person name="Castillo D."/>
            <person name="Middelboe M."/>
        </authorList>
    </citation>
    <scope>NUCLEOTIDE SEQUENCE [LARGE SCALE GENOMIC DNA]</scope>
</reference>
<dbReference type="RefSeq" id="YP_009322874.1">
    <property type="nucleotide sequence ID" value="NC_031926.1"/>
</dbReference>
<name>A0A1B0WME2_9CAUD</name>